<evidence type="ECO:0000256" key="4">
    <source>
        <dbReference type="ARBA" id="ARBA00022807"/>
    </source>
</evidence>
<proteinExistence type="inferred from homology"/>
<feature type="chain" id="PRO_5039358400" evidence="5">
    <location>
        <begin position="29"/>
        <end position="317"/>
    </location>
</feature>
<evidence type="ECO:0000259" key="6">
    <source>
        <dbReference type="PROSITE" id="PS51935"/>
    </source>
</evidence>
<keyword evidence="2" id="KW-0645">Protease</keyword>
<dbReference type="PANTHER" id="PTHR47053:SF1">
    <property type="entry name" value="MUREIN DD-ENDOPEPTIDASE MEPH-RELATED"/>
    <property type="match status" value="1"/>
</dbReference>
<keyword evidence="8" id="KW-1185">Reference proteome</keyword>
<dbReference type="AlphaFoldDB" id="A0A923E3L6"/>
<feature type="signal peptide" evidence="5">
    <location>
        <begin position="1"/>
        <end position="28"/>
    </location>
</feature>
<evidence type="ECO:0000313" key="8">
    <source>
        <dbReference type="Proteomes" id="UP000617426"/>
    </source>
</evidence>
<dbReference type="Pfam" id="PF00877">
    <property type="entry name" value="NLPC_P60"/>
    <property type="match status" value="1"/>
</dbReference>
<keyword evidence="5" id="KW-0732">Signal</keyword>
<evidence type="ECO:0000256" key="2">
    <source>
        <dbReference type="ARBA" id="ARBA00022670"/>
    </source>
</evidence>
<dbReference type="SUPFAM" id="SSF53955">
    <property type="entry name" value="Lysozyme-like"/>
    <property type="match status" value="1"/>
</dbReference>
<sequence length="317" mass="32902">MKLGFAAVALAPLAILPLMIVASSQATGARPLGSGLAGVPAEYRDAIIAAGSQCEGVTPAILAAQIKQESGWNPQAVSPVGAQGLTQFMPTTWAAHGVDGDGDGKADPFNPLDAIASQGRYMCELASSVRAWLDQGTVSGDFTSLVLAAYNAGPGAVHDNHGMPPFPETINYAARIIADATTFAGASSASGNQIVDQARTHTGAPYVWGGTTPSGVDCSGLIVLTMQELGYSFPEGRPSADQIVHSSAVAPISEADLQPGDFIGFSQSGTPHVDHIGIYVGDGRMIHAPDFGAVVHEVPISTGYWRSQLWFPVRYTR</sequence>
<dbReference type="Gene3D" id="1.10.530.10">
    <property type="match status" value="1"/>
</dbReference>
<feature type="domain" description="NlpC/P60" evidence="6">
    <location>
        <begin position="188"/>
        <end position="316"/>
    </location>
</feature>
<evidence type="ECO:0000256" key="5">
    <source>
        <dbReference type="SAM" id="SignalP"/>
    </source>
</evidence>
<dbReference type="EMBL" id="JACHMK010000001">
    <property type="protein sequence ID" value="MBB6335428.1"/>
    <property type="molecule type" value="Genomic_DNA"/>
</dbReference>
<dbReference type="GO" id="GO:0006508">
    <property type="term" value="P:proteolysis"/>
    <property type="evidence" value="ECO:0007669"/>
    <property type="project" value="UniProtKB-KW"/>
</dbReference>
<evidence type="ECO:0000313" key="7">
    <source>
        <dbReference type="EMBL" id="MBB6335428.1"/>
    </source>
</evidence>
<gene>
    <name evidence="7" type="ORF">HD592_001993</name>
</gene>
<organism evidence="7 8">
    <name type="scientific">Schaalia hyovaginalis</name>
    <dbReference type="NCBI Taxonomy" id="29316"/>
    <lineage>
        <taxon>Bacteria</taxon>
        <taxon>Bacillati</taxon>
        <taxon>Actinomycetota</taxon>
        <taxon>Actinomycetes</taxon>
        <taxon>Actinomycetales</taxon>
        <taxon>Actinomycetaceae</taxon>
        <taxon>Schaalia</taxon>
    </lineage>
</organism>
<dbReference type="Gene3D" id="3.90.1720.10">
    <property type="entry name" value="endopeptidase domain like (from Nostoc punctiforme)"/>
    <property type="match status" value="1"/>
</dbReference>
<keyword evidence="3 7" id="KW-0378">Hydrolase</keyword>
<keyword evidence="4" id="KW-0788">Thiol protease</keyword>
<dbReference type="PANTHER" id="PTHR47053">
    <property type="entry name" value="MUREIN DD-ENDOPEPTIDASE MEPH-RELATED"/>
    <property type="match status" value="1"/>
</dbReference>
<dbReference type="GO" id="GO:0008234">
    <property type="term" value="F:cysteine-type peptidase activity"/>
    <property type="evidence" value="ECO:0007669"/>
    <property type="project" value="UniProtKB-KW"/>
</dbReference>
<protein>
    <submittedName>
        <fullName evidence="7">Cell wall-associated NlpC family hydrolase</fullName>
    </submittedName>
</protein>
<accession>A0A923E3L6</accession>
<dbReference type="SUPFAM" id="SSF54001">
    <property type="entry name" value="Cysteine proteinases"/>
    <property type="match status" value="1"/>
</dbReference>
<evidence type="ECO:0000256" key="1">
    <source>
        <dbReference type="ARBA" id="ARBA00007074"/>
    </source>
</evidence>
<dbReference type="InterPro" id="IPR023346">
    <property type="entry name" value="Lysozyme-like_dom_sf"/>
</dbReference>
<dbReference type="Proteomes" id="UP000617426">
    <property type="component" value="Unassembled WGS sequence"/>
</dbReference>
<dbReference type="InterPro" id="IPR000064">
    <property type="entry name" value="NLP_P60_dom"/>
</dbReference>
<dbReference type="CDD" id="cd13399">
    <property type="entry name" value="Slt35-like"/>
    <property type="match status" value="1"/>
</dbReference>
<comment type="caution">
    <text evidence="7">The sequence shown here is derived from an EMBL/GenBank/DDBJ whole genome shotgun (WGS) entry which is preliminary data.</text>
</comment>
<dbReference type="InterPro" id="IPR038765">
    <property type="entry name" value="Papain-like_cys_pep_sf"/>
</dbReference>
<dbReference type="Pfam" id="PF01464">
    <property type="entry name" value="SLT"/>
    <property type="match status" value="1"/>
</dbReference>
<dbReference type="PROSITE" id="PS51935">
    <property type="entry name" value="NLPC_P60"/>
    <property type="match status" value="1"/>
</dbReference>
<dbReference type="RefSeq" id="WP_321082607.1">
    <property type="nucleotide sequence ID" value="NZ_JACHMK010000001.1"/>
</dbReference>
<dbReference type="InterPro" id="IPR051202">
    <property type="entry name" value="Peptidase_C40"/>
</dbReference>
<comment type="similarity">
    <text evidence="1">Belongs to the peptidase C40 family.</text>
</comment>
<evidence type="ECO:0000256" key="3">
    <source>
        <dbReference type="ARBA" id="ARBA00022801"/>
    </source>
</evidence>
<reference evidence="7" key="1">
    <citation type="submission" date="2020-08" db="EMBL/GenBank/DDBJ databases">
        <title>Sequencing the genomes of 1000 actinobacteria strains.</title>
        <authorList>
            <person name="Klenk H.-P."/>
        </authorList>
    </citation>
    <scope>NUCLEOTIDE SEQUENCE</scope>
    <source>
        <strain evidence="7">DSM 10695</strain>
    </source>
</reference>
<name>A0A923E3L6_9ACTO</name>
<dbReference type="InterPro" id="IPR008258">
    <property type="entry name" value="Transglycosylase_SLT_dom_1"/>
</dbReference>